<evidence type="ECO:0000313" key="3">
    <source>
        <dbReference type="EMBL" id="TWU09948.1"/>
    </source>
</evidence>
<comment type="caution">
    <text evidence="3">The sequence shown here is derived from an EMBL/GenBank/DDBJ whole genome shotgun (WGS) entry which is preliminary data.</text>
</comment>
<dbReference type="PANTHER" id="PTHR30337">
    <property type="entry name" value="COMPONENT OF ATP-DEPENDENT DSDNA EXONUCLEASE"/>
    <property type="match status" value="1"/>
</dbReference>
<dbReference type="InterPro" id="IPR050535">
    <property type="entry name" value="DNA_Repair-Maintenance_Comp"/>
</dbReference>
<proteinExistence type="predicted"/>
<dbReference type="Gene3D" id="3.60.21.10">
    <property type="match status" value="1"/>
</dbReference>
<dbReference type="AlphaFoldDB" id="A0A5C6BD18"/>
<dbReference type="RefSeq" id="WP_302120530.1">
    <property type="nucleotide sequence ID" value="NZ_SJPU01000005.1"/>
</dbReference>
<evidence type="ECO:0000313" key="4">
    <source>
        <dbReference type="Proteomes" id="UP000319908"/>
    </source>
</evidence>
<keyword evidence="1" id="KW-0378">Hydrolase</keyword>
<evidence type="ECO:0000259" key="2">
    <source>
        <dbReference type="Pfam" id="PF00149"/>
    </source>
</evidence>
<dbReference type="Proteomes" id="UP000319908">
    <property type="component" value="Unassembled WGS sequence"/>
</dbReference>
<dbReference type="Pfam" id="PF00149">
    <property type="entry name" value="Metallophos"/>
    <property type="match status" value="1"/>
</dbReference>
<name>A0A5C6BD18_9BACT</name>
<dbReference type="SUPFAM" id="SSF56300">
    <property type="entry name" value="Metallo-dependent phosphatases"/>
    <property type="match status" value="1"/>
</dbReference>
<dbReference type="GO" id="GO:0016787">
    <property type="term" value="F:hydrolase activity"/>
    <property type="evidence" value="ECO:0007669"/>
    <property type="project" value="UniProtKB-KW"/>
</dbReference>
<gene>
    <name evidence="3" type="primary">yhaO_3</name>
    <name evidence="3" type="ORF">Poly21_52770</name>
</gene>
<sequence>MVRIFHTADVHVGLKFTRGYPESLQGSLVDERVAVVAKMADLANQERCQLFVIAGDLFDHLRVSKKVIRQTAEALRRFDGLVAVLPGNHDYKSEADDPIWPDFKDSLGEGHLILDRCVPYDLEPFGMPVVLLPGVCTAKHSKENAVGWIKEVTADLPESKLKIGVAHGSLAGLSPDFNGDYYPMQQTELSKMDVDVWLLGHTHIRFPDRDEGSDARVFYPSTPEPDGFDCRHAGHALVIDVGEDGTCEYRSVRTGRFRFHVMHKTGTDSELKLAQLKKEFEELSEGDHLVKLKLQGRLDNEALEQLKTLESELGELVSYLEFNADEVLRVVRQEDLDAEFTEGSFPHQLLSELAHDESDQFALQMAYDLVREAR</sequence>
<dbReference type="InterPro" id="IPR041796">
    <property type="entry name" value="Mre11_N"/>
</dbReference>
<organism evidence="3 4">
    <name type="scientific">Allorhodopirellula heiligendammensis</name>
    <dbReference type="NCBI Taxonomy" id="2714739"/>
    <lineage>
        <taxon>Bacteria</taxon>
        <taxon>Pseudomonadati</taxon>
        <taxon>Planctomycetota</taxon>
        <taxon>Planctomycetia</taxon>
        <taxon>Pirellulales</taxon>
        <taxon>Pirellulaceae</taxon>
        <taxon>Allorhodopirellula</taxon>
    </lineage>
</organism>
<dbReference type="InterPro" id="IPR004843">
    <property type="entry name" value="Calcineurin-like_PHP"/>
</dbReference>
<evidence type="ECO:0000256" key="1">
    <source>
        <dbReference type="ARBA" id="ARBA00022801"/>
    </source>
</evidence>
<dbReference type="InterPro" id="IPR029052">
    <property type="entry name" value="Metallo-depent_PP-like"/>
</dbReference>
<dbReference type="EMBL" id="SJPU01000005">
    <property type="protein sequence ID" value="TWU09948.1"/>
    <property type="molecule type" value="Genomic_DNA"/>
</dbReference>
<keyword evidence="4" id="KW-1185">Reference proteome</keyword>
<accession>A0A5C6BD18</accession>
<protein>
    <submittedName>
        <fullName evidence="3">Metallophosphoesterase YhaO</fullName>
    </submittedName>
</protein>
<reference evidence="3 4" key="1">
    <citation type="journal article" date="2020" name="Antonie Van Leeuwenhoek">
        <title>Rhodopirellula heiligendammensis sp. nov., Rhodopirellula pilleata sp. nov., and Rhodopirellula solitaria sp. nov. isolated from natural or artificial marine surfaces in Northern Germany and California, USA, and emended description of the genus Rhodopirellula.</title>
        <authorList>
            <person name="Kallscheuer N."/>
            <person name="Wiegand S."/>
            <person name="Jogler M."/>
            <person name="Boedeker C."/>
            <person name="Peeters S.H."/>
            <person name="Rast P."/>
            <person name="Heuer A."/>
            <person name="Jetten M.S.M."/>
            <person name="Rohde M."/>
            <person name="Jogler C."/>
        </authorList>
    </citation>
    <scope>NUCLEOTIDE SEQUENCE [LARGE SCALE GENOMIC DNA]</scope>
    <source>
        <strain evidence="3 4">Poly21</strain>
    </source>
</reference>
<feature type="domain" description="Calcineurin-like phosphoesterase" evidence="2">
    <location>
        <begin position="3"/>
        <end position="204"/>
    </location>
</feature>
<dbReference type="CDD" id="cd00840">
    <property type="entry name" value="MPP_Mre11_N"/>
    <property type="match status" value="1"/>
</dbReference>